<dbReference type="EMBL" id="RJKE01000001">
    <property type="protein sequence ID" value="ROO90762.1"/>
    <property type="molecule type" value="Genomic_DNA"/>
</dbReference>
<organism evidence="1 2">
    <name type="scientific">Actinocorallia herbida</name>
    <dbReference type="NCBI Taxonomy" id="58109"/>
    <lineage>
        <taxon>Bacteria</taxon>
        <taxon>Bacillati</taxon>
        <taxon>Actinomycetota</taxon>
        <taxon>Actinomycetes</taxon>
        <taxon>Streptosporangiales</taxon>
        <taxon>Thermomonosporaceae</taxon>
        <taxon>Actinocorallia</taxon>
    </lineage>
</organism>
<dbReference type="Proteomes" id="UP000272400">
    <property type="component" value="Unassembled WGS sequence"/>
</dbReference>
<reference evidence="1 2" key="1">
    <citation type="submission" date="2018-11" db="EMBL/GenBank/DDBJ databases">
        <title>Sequencing the genomes of 1000 actinobacteria strains.</title>
        <authorList>
            <person name="Klenk H.-P."/>
        </authorList>
    </citation>
    <scope>NUCLEOTIDE SEQUENCE [LARGE SCALE GENOMIC DNA]</scope>
    <source>
        <strain evidence="1 2">DSM 44254</strain>
    </source>
</reference>
<accession>A0A3N1DB59</accession>
<keyword evidence="2" id="KW-1185">Reference proteome</keyword>
<proteinExistence type="predicted"/>
<comment type="caution">
    <text evidence="1">The sequence shown here is derived from an EMBL/GenBank/DDBJ whole genome shotgun (WGS) entry which is preliminary data.</text>
</comment>
<dbReference type="OrthoDB" id="3826766at2"/>
<evidence type="ECO:0000313" key="2">
    <source>
        <dbReference type="Proteomes" id="UP000272400"/>
    </source>
</evidence>
<gene>
    <name evidence="1" type="ORF">EDD29_8500</name>
</gene>
<sequence length="160" mass="16644">MTAGHNRSVPYFAAVFAQTDSGWLATEADLAESEQPSDVTDLLREASLEASGELVLLLVEDNDAWFGVVRLDGEEDPRVFVSDASAAKGGGLGGLLLDLVTDGLEAKADGDPVGDPTVLGDLGTGEERLLGLSDRAVPTDAIEEIAEKGGFADELDSLRG</sequence>
<protein>
    <submittedName>
        <fullName evidence="1">Putative tRNA adenosine deaminase-associated protein</fullName>
    </submittedName>
</protein>
<dbReference type="InterPro" id="IPR023869">
    <property type="entry name" value="tRNA_Adeno_NH3ase_assoc_put"/>
</dbReference>
<dbReference type="AlphaFoldDB" id="A0A3N1DB59"/>
<name>A0A3N1DB59_9ACTN</name>
<evidence type="ECO:0000313" key="1">
    <source>
        <dbReference type="EMBL" id="ROO90762.1"/>
    </source>
</evidence>
<dbReference type="NCBIfam" id="TIGR03941">
    <property type="entry name" value="tRNA_deam_assoc"/>
    <property type="match status" value="1"/>
</dbReference>